<dbReference type="PANTHER" id="PTHR30383:SF29">
    <property type="entry name" value="SGNH HYDROLASE-TYPE ESTERASE DOMAIN-CONTAINING PROTEIN"/>
    <property type="match status" value="1"/>
</dbReference>
<name>A0A285RRM6_9FIRM</name>
<protein>
    <submittedName>
        <fullName evidence="2">Lysophospholipase L1</fullName>
    </submittedName>
</protein>
<dbReference type="Pfam" id="PF13472">
    <property type="entry name" value="Lipase_GDSL_2"/>
    <property type="match status" value="1"/>
</dbReference>
<evidence type="ECO:0000313" key="3">
    <source>
        <dbReference type="Proteomes" id="UP000219563"/>
    </source>
</evidence>
<dbReference type="InterPro" id="IPR036514">
    <property type="entry name" value="SGNH_hydro_sf"/>
</dbReference>
<evidence type="ECO:0000259" key="1">
    <source>
        <dbReference type="Pfam" id="PF13472"/>
    </source>
</evidence>
<dbReference type="RefSeq" id="WP_097075805.1">
    <property type="nucleotide sequence ID" value="NZ_OBMR01000003.1"/>
</dbReference>
<dbReference type="InterPro" id="IPR051532">
    <property type="entry name" value="Ester_Hydrolysis_Enzymes"/>
</dbReference>
<proteinExistence type="predicted"/>
<evidence type="ECO:0000313" key="2">
    <source>
        <dbReference type="EMBL" id="SOB96780.1"/>
    </source>
</evidence>
<dbReference type="AlphaFoldDB" id="A0A285RRM6"/>
<sequence>MKNILCFGDSNTYGLRPDNGDRYGSDIRWTGILSKKLGTSDYRVVEEGLCGRTTVFEDRTRIGRNGSLYLPVFLESHYPIDTVVLMLGTNDCKSIYNASSVVIGRGIEILLKQIRSYKKDMEIILVSPIHLGEKVWQNNYDPEFNEHSVVISKELKAVFRKLAEEYDCKFLAASDVAKPSELDQEHMDAKSHELLAGAIYEKLVKI</sequence>
<feature type="domain" description="SGNH hydrolase-type esterase" evidence="1">
    <location>
        <begin position="6"/>
        <end position="189"/>
    </location>
</feature>
<reference evidence="2 3" key="1">
    <citation type="submission" date="2017-08" db="EMBL/GenBank/DDBJ databases">
        <authorList>
            <person name="de Groot N.N."/>
        </authorList>
    </citation>
    <scope>NUCLEOTIDE SEQUENCE [LARGE SCALE GENOMIC DNA]</scope>
    <source>
        <strain evidence="2 3">DSM 9787</strain>
    </source>
</reference>
<organism evidence="2 3">
    <name type="scientific">Pseudobutyrivibrio ruminis DSM 9787</name>
    <dbReference type="NCBI Taxonomy" id="1123011"/>
    <lineage>
        <taxon>Bacteria</taxon>
        <taxon>Bacillati</taxon>
        <taxon>Bacillota</taxon>
        <taxon>Clostridia</taxon>
        <taxon>Lachnospirales</taxon>
        <taxon>Lachnospiraceae</taxon>
        <taxon>Pseudobutyrivibrio</taxon>
    </lineage>
</organism>
<dbReference type="InterPro" id="IPR013830">
    <property type="entry name" value="SGNH_hydro"/>
</dbReference>
<dbReference type="Proteomes" id="UP000219563">
    <property type="component" value="Unassembled WGS sequence"/>
</dbReference>
<dbReference type="SUPFAM" id="SSF52266">
    <property type="entry name" value="SGNH hydrolase"/>
    <property type="match status" value="1"/>
</dbReference>
<dbReference type="Gene3D" id="3.40.50.1110">
    <property type="entry name" value="SGNH hydrolase"/>
    <property type="match status" value="1"/>
</dbReference>
<gene>
    <name evidence="2" type="ORF">SAMN02910411_1177</name>
</gene>
<dbReference type="EMBL" id="OBMR01000003">
    <property type="protein sequence ID" value="SOB96780.1"/>
    <property type="molecule type" value="Genomic_DNA"/>
</dbReference>
<dbReference type="PANTHER" id="PTHR30383">
    <property type="entry name" value="THIOESTERASE 1/PROTEASE 1/LYSOPHOSPHOLIPASE L1"/>
    <property type="match status" value="1"/>
</dbReference>
<accession>A0A285RRM6</accession>